<protein>
    <submittedName>
        <fullName evidence="1">Uncharacterized protein</fullName>
    </submittedName>
</protein>
<evidence type="ECO:0000313" key="1">
    <source>
        <dbReference type="EMBL" id="JAD39991.1"/>
    </source>
</evidence>
<organism evidence="1">
    <name type="scientific">Arundo donax</name>
    <name type="common">Giant reed</name>
    <name type="synonym">Donax arundinaceus</name>
    <dbReference type="NCBI Taxonomy" id="35708"/>
    <lineage>
        <taxon>Eukaryota</taxon>
        <taxon>Viridiplantae</taxon>
        <taxon>Streptophyta</taxon>
        <taxon>Embryophyta</taxon>
        <taxon>Tracheophyta</taxon>
        <taxon>Spermatophyta</taxon>
        <taxon>Magnoliopsida</taxon>
        <taxon>Liliopsida</taxon>
        <taxon>Poales</taxon>
        <taxon>Poaceae</taxon>
        <taxon>PACMAD clade</taxon>
        <taxon>Arundinoideae</taxon>
        <taxon>Arundineae</taxon>
        <taxon>Arundo</taxon>
    </lineage>
</organism>
<sequence>MWPFGFGIFPEPKNIFCCSFRFTFLSLICPNFFCSAHYYQ</sequence>
<accession>A0A0A8ZMG6</accession>
<dbReference type="EMBL" id="GBRH01257904">
    <property type="protein sequence ID" value="JAD39991.1"/>
    <property type="molecule type" value="Transcribed_RNA"/>
</dbReference>
<name>A0A0A8ZMG6_ARUDO</name>
<proteinExistence type="predicted"/>
<reference evidence="1" key="1">
    <citation type="submission" date="2014-09" db="EMBL/GenBank/DDBJ databases">
        <authorList>
            <person name="Magalhaes I.L.F."/>
            <person name="Oliveira U."/>
            <person name="Santos F.R."/>
            <person name="Vidigal T.H.D.A."/>
            <person name="Brescovit A.D."/>
            <person name="Santos A.J."/>
        </authorList>
    </citation>
    <scope>NUCLEOTIDE SEQUENCE</scope>
    <source>
        <tissue evidence="1">Shoot tissue taken approximately 20 cm above the soil surface</tissue>
    </source>
</reference>
<dbReference type="AlphaFoldDB" id="A0A0A8ZMG6"/>
<reference evidence="1" key="2">
    <citation type="journal article" date="2015" name="Data Brief">
        <title>Shoot transcriptome of the giant reed, Arundo donax.</title>
        <authorList>
            <person name="Barrero R.A."/>
            <person name="Guerrero F.D."/>
            <person name="Moolhuijzen P."/>
            <person name="Goolsby J.A."/>
            <person name="Tidwell J."/>
            <person name="Bellgard S.E."/>
            <person name="Bellgard M.I."/>
        </authorList>
    </citation>
    <scope>NUCLEOTIDE SEQUENCE</scope>
    <source>
        <tissue evidence="1">Shoot tissue taken approximately 20 cm above the soil surface</tissue>
    </source>
</reference>